<dbReference type="AlphaFoldDB" id="A0A0K0FEZ0"/>
<organism evidence="1 2">
    <name type="scientific">Strongyloides venezuelensis</name>
    <name type="common">Threadworm</name>
    <dbReference type="NCBI Taxonomy" id="75913"/>
    <lineage>
        <taxon>Eukaryota</taxon>
        <taxon>Metazoa</taxon>
        <taxon>Ecdysozoa</taxon>
        <taxon>Nematoda</taxon>
        <taxon>Chromadorea</taxon>
        <taxon>Rhabditida</taxon>
        <taxon>Tylenchina</taxon>
        <taxon>Panagrolaimomorpha</taxon>
        <taxon>Strongyloidoidea</taxon>
        <taxon>Strongyloididae</taxon>
        <taxon>Strongyloides</taxon>
    </lineage>
</organism>
<dbReference type="WBParaSite" id="SVE_0742900.1">
    <property type="protein sequence ID" value="SVE_0742900.1"/>
    <property type="gene ID" value="SVE_0742900"/>
</dbReference>
<accession>A0A0K0FEZ0</accession>
<name>A0A0K0FEZ0_STRVS</name>
<reference evidence="1" key="1">
    <citation type="submission" date="2014-07" db="EMBL/GenBank/DDBJ databases">
        <authorList>
            <person name="Martin A.A"/>
            <person name="De Silva N."/>
        </authorList>
    </citation>
    <scope>NUCLEOTIDE SEQUENCE</scope>
</reference>
<evidence type="ECO:0000313" key="2">
    <source>
        <dbReference type="WBParaSite" id="SVE_0742900.1"/>
    </source>
</evidence>
<sequence length="101" mass="11694">MEFVNNLLKKVNKIDIPRNSIFDSTDLVNQNFRHDFINSKNVIILDEDIIVSYIHKTNGIVYLIIFRNNSQASNLVKAIENKINCAEVIVIYDYVPINLIL</sequence>
<reference evidence="2" key="2">
    <citation type="submission" date="2015-08" db="UniProtKB">
        <authorList>
            <consortium name="WormBaseParasite"/>
        </authorList>
    </citation>
    <scope>IDENTIFICATION</scope>
</reference>
<keyword evidence="1" id="KW-1185">Reference proteome</keyword>
<protein>
    <submittedName>
        <fullName evidence="2">Transposase</fullName>
    </submittedName>
</protein>
<proteinExistence type="predicted"/>
<evidence type="ECO:0000313" key="1">
    <source>
        <dbReference type="Proteomes" id="UP000035680"/>
    </source>
</evidence>
<dbReference type="Proteomes" id="UP000035680">
    <property type="component" value="Unassembled WGS sequence"/>
</dbReference>